<dbReference type="Pfam" id="PF00512">
    <property type="entry name" value="HisKA"/>
    <property type="match status" value="1"/>
</dbReference>
<keyword evidence="12" id="KW-0902">Two-component regulatory system</keyword>
<dbReference type="Gene3D" id="3.30.565.10">
    <property type="entry name" value="Histidine kinase-like ATPase, C-terminal domain"/>
    <property type="match status" value="1"/>
</dbReference>
<dbReference type="SMART" id="SM00304">
    <property type="entry name" value="HAMP"/>
    <property type="match status" value="1"/>
</dbReference>
<dbReference type="Gene3D" id="6.10.340.10">
    <property type="match status" value="1"/>
</dbReference>
<dbReference type="InterPro" id="IPR003660">
    <property type="entry name" value="HAMP_dom"/>
</dbReference>
<comment type="subcellular location">
    <subcellularLocation>
        <location evidence="2">Cell membrane</location>
        <topology evidence="2">Multi-pass membrane protein</topology>
    </subcellularLocation>
</comment>
<reference evidence="17 18" key="1">
    <citation type="submission" date="2022-10" db="EMBL/GenBank/DDBJ databases">
        <title>Draft genome assembly of moderately radiation resistant bacterium Metabacillus halosaccharovorans.</title>
        <authorList>
            <person name="Pal S."/>
            <person name="Gopinathan A."/>
        </authorList>
    </citation>
    <scope>NUCLEOTIDE SEQUENCE [LARGE SCALE GENOMIC DNA]</scope>
    <source>
        <strain evidence="17 18">VITHBRA001</strain>
    </source>
</reference>
<name>A0ABT3DK13_9BACI</name>
<dbReference type="SUPFAM" id="SSF47384">
    <property type="entry name" value="Homodimeric domain of signal transducing histidine kinase"/>
    <property type="match status" value="1"/>
</dbReference>
<evidence type="ECO:0000313" key="18">
    <source>
        <dbReference type="Proteomes" id="UP001526147"/>
    </source>
</evidence>
<evidence type="ECO:0000256" key="14">
    <source>
        <dbReference type="SAM" id="Phobius"/>
    </source>
</evidence>
<evidence type="ECO:0000256" key="10">
    <source>
        <dbReference type="ARBA" id="ARBA00022840"/>
    </source>
</evidence>
<comment type="catalytic activity">
    <reaction evidence="1">
        <text>ATP + protein L-histidine = ADP + protein N-phospho-L-histidine.</text>
        <dbReference type="EC" id="2.7.13.3"/>
    </reaction>
</comment>
<dbReference type="InterPro" id="IPR003594">
    <property type="entry name" value="HATPase_dom"/>
</dbReference>
<evidence type="ECO:0000256" key="1">
    <source>
        <dbReference type="ARBA" id="ARBA00000085"/>
    </source>
</evidence>
<dbReference type="SMART" id="SM00388">
    <property type="entry name" value="HisKA"/>
    <property type="match status" value="1"/>
</dbReference>
<dbReference type="InterPro" id="IPR003661">
    <property type="entry name" value="HisK_dim/P_dom"/>
</dbReference>
<dbReference type="SMART" id="SM00387">
    <property type="entry name" value="HATPase_c"/>
    <property type="match status" value="1"/>
</dbReference>
<organism evidence="17 18">
    <name type="scientific">Metabacillus halosaccharovorans</name>
    <dbReference type="NCBI Taxonomy" id="930124"/>
    <lineage>
        <taxon>Bacteria</taxon>
        <taxon>Bacillati</taxon>
        <taxon>Bacillota</taxon>
        <taxon>Bacilli</taxon>
        <taxon>Bacillales</taxon>
        <taxon>Bacillaceae</taxon>
        <taxon>Metabacillus</taxon>
    </lineage>
</organism>
<evidence type="ECO:0000256" key="9">
    <source>
        <dbReference type="ARBA" id="ARBA00022777"/>
    </source>
</evidence>
<dbReference type="Proteomes" id="UP001526147">
    <property type="component" value="Unassembled WGS sequence"/>
</dbReference>
<dbReference type="EC" id="2.7.13.3" evidence="3"/>
<dbReference type="InterPro" id="IPR004358">
    <property type="entry name" value="Sig_transdc_His_kin-like_C"/>
</dbReference>
<dbReference type="CDD" id="cd00082">
    <property type="entry name" value="HisKA"/>
    <property type="match status" value="1"/>
</dbReference>
<evidence type="ECO:0000256" key="5">
    <source>
        <dbReference type="ARBA" id="ARBA00022553"/>
    </source>
</evidence>
<sequence length="463" mass="53081">MKISIKLGLWFFICIFIIEASSMFFLHRNVVHSLVNEELNALKLRGNSHRDVIEISYDKATLHHIKIMESQTDTEVVITNDVGKVITSSKTVDKEMEKILNTKHEESKNGLIIQSDWQDERYISTVSSFQAPNGEIGFVYMFKSTDQIQHVISRLNEHFILASVLIIFLMLFTIFLLSKALTKPLILMKEATRKISKGDFSVSLPKTSNDEIGELSTSIQILANDLNYLKKERNEFLGSISHELRTPLTYIKGYADIAKRNNISEKDRLHYIHIIYEESNHVSNLLTELFDLAKMDQHTFSISKEKVNICLFMQSILRKMEPAFESKGVKLEFICQKETFAHIDPIRFEQVFLNLLDNALKYSDTNTLTAIEITKKENIIDINVRDQGHGIPAEDLPYIFDRLYRVDKSRSRLTGGYGLGLSIVKEIIDAHGGTISVESQLNKGTCFKITLKGLYDENRFADR</sequence>
<keyword evidence="13 14" id="KW-0472">Membrane</keyword>
<keyword evidence="10" id="KW-0067">ATP-binding</keyword>
<accession>A0ABT3DK13</accession>
<keyword evidence="7 14" id="KW-0812">Transmembrane</keyword>
<dbReference type="SUPFAM" id="SSF55874">
    <property type="entry name" value="ATPase domain of HSP90 chaperone/DNA topoisomerase II/histidine kinase"/>
    <property type="match status" value="1"/>
</dbReference>
<evidence type="ECO:0000256" key="4">
    <source>
        <dbReference type="ARBA" id="ARBA00022475"/>
    </source>
</evidence>
<keyword evidence="6" id="KW-0808">Transferase</keyword>
<evidence type="ECO:0000256" key="2">
    <source>
        <dbReference type="ARBA" id="ARBA00004651"/>
    </source>
</evidence>
<evidence type="ECO:0000313" key="17">
    <source>
        <dbReference type="EMBL" id="MCV9887259.1"/>
    </source>
</evidence>
<dbReference type="CDD" id="cd00075">
    <property type="entry name" value="HATPase"/>
    <property type="match status" value="1"/>
</dbReference>
<keyword evidence="8" id="KW-0547">Nucleotide-binding</keyword>
<comment type="caution">
    <text evidence="17">The sequence shown here is derived from an EMBL/GenBank/DDBJ whole genome shotgun (WGS) entry which is preliminary data.</text>
</comment>
<dbReference type="PROSITE" id="PS50109">
    <property type="entry name" value="HIS_KIN"/>
    <property type="match status" value="1"/>
</dbReference>
<dbReference type="InterPro" id="IPR005467">
    <property type="entry name" value="His_kinase_dom"/>
</dbReference>
<feature type="domain" description="Histidine kinase" evidence="15">
    <location>
        <begin position="239"/>
        <end position="455"/>
    </location>
</feature>
<dbReference type="Gene3D" id="1.10.287.130">
    <property type="match status" value="1"/>
</dbReference>
<evidence type="ECO:0000256" key="11">
    <source>
        <dbReference type="ARBA" id="ARBA00022989"/>
    </source>
</evidence>
<feature type="domain" description="HAMP" evidence="16">
    <location>
        <begin position="179"/>
        <end position="231"/>
    </location>
</feature>
<dbReference type="PRINTS" id="PR00344">
    <property type="entry name" value="BCTRLSENSOR"/>
</dbReference>
<keyword evidence="9 17" id="KW-0418">Kinase</keyword>
<dbReference type="InterPro" id="IPR036890">
    <property type="entry name" value="HATPase_C_sf"/>
</dbReference>
<dbReference type="CDD" id="cd06225">
    <property type="entry name" value="HAMP"/>
    <property type="match status" value="1"/>
</dbReference>
<gene>
    <name evidence="17" type="ORF">OIH86_16590</name>
</gene>
<dbReference type="PROSITE" id="PS50885">
    <property type="entry name" value="HAMP"/>
    <property type="match status" value="1"/>
</dbReference>
<dbReference type="RefSeq" id="WP_264143663.1">
    <property type="nucleotide sequence ID" value="NZ_JAOYEY010000044.1"/>
</dbReference>
<dbReference type="EMBL" id="JAOYEY010000044">
    <property type="protein sequence ID" value="MCV9887259.1"/>
    <property type="molecule type" value="Genomic_DNA"/>
</dbReference>
<dbReference type="InterPro" id="IPR050398">
    <property type="entry name" value="HssS/ArlS-like"/>
</dbReference>
<keyword evidence="5" id="KW-0597">Phosphoprotein</keyword>
<dbReference type="PANTHER" id="PTHR45528">
    <property type="entry name" value="SENSOR HISTIDINE KINASE CPXA"/>
    <property type="match status" value="1"/>
</dbReference>
<dbReference type="Pfam" id="PF02518">
    <property type="entry name" value="HATPase_c"/>
    <property type="match status" value="1"/>
</dbReference>
<evidence type="ECO:0000256" key="3">
    <source>
        <dbReference type="ARBA" id="ARBA00012438"/>
    </source>
</evidence>
<dbReference type="PANTHER" id="PTHR45528:SF1">
    <property type="entry name" value="SENSOR HISTIDINE KINASE CPXA"/>
    <property type="match status" value="1"/>
</dbReference>
<keyword evidence="18" id="KW-1185">Reference proteome</keyword>
<evidence type="ECO:0000259" key="15">
    <source>
        <dbReference type="PROSITE" id="PS50109"/>
    </source>
</evidence>
<keyword evidence="4" id="KW-1003">Cell membrane</keyword>
<dbReference type="InterPro" id="IPR036097">
    <property type="entry name" value="HisK_dim/P_sf"/>
</dbReference>
<protein>
    <recommendedName>
        <fullName evidence="3">histidine kinase</fullName>
        <ecNumber evidence="3">2.7.13.3</ecNumber>
    </recommendedName>
</protein>
<feature type="transmembrane region" description="Helical" evidence="14">
    <location>
        <begin position="7"/>
        <end position="26"/>
    </location>
</feature>
<proteinExistence type="predicted"/>
<feature type="transmembrane region" description="Helical" evidence="14">
    <location>
        <begin position="159"/>
        <end position="178"/>
    </location>
</feature>
<dbReference type="GO" id="GO:0016301">
    <property type="term" value="F:kinase activity"/>
    <property type="evidence" value="ECO:0007669"/>
    <property type="project" value="UniProtKB-KW"/>
</dbReference>
<evidence type="ECO:0000256" key="6">
    <source>
        <dbReference type="ARBA" id="ARBA00022679"/>
    </source>
</evidence>
<dbReference type="SUPFAM" id="SSF158472">
    <property type="entry name" value="HAMP domain-like"/>
    <property type="match status" value="1"/>
</dbReference>
<evidence type="ECO:0000256" key="7">
    <source>
        <dbReference type="ARBA" id="ARBA00022692"/>
    </source>
</evidence>
<dbReference type="Pfam" id="PF00672">
    <property type="entry name" value="HAMP"/>
    <property type="match status" value="1"/>
</dbReference>
<evidence type="ECO:0000256" key="13">
    <source>
        <dbReference type="ARBA" id="ARBA00023136"/>
    </source>
</evidence>
<keyword evidence="11 14" id="KW-1133">Transmembrane helix</keyword>
<evidence type="ECO:0000259" key="16">
    <source>
        <dbReference type="PROSITE" id="PS50885"/>
    </source>
</evidence>
<evidence type="ECO:0000256" key="8">
    <source>
        <dbReference type="ARBA" id="ARBA00022741"/>
    </source>
</evidence>
<evidence type="ECO:0000256" key="12">
    <source>
        <dbReference type="ARBA" id="ARBA00023012"/>
    </source>
</evidence>